<accession>A0AAW0L365</accession>
<keyword evidence="8" id="KW-0012">Acyltransferase</keyword>
<dbReference type="EMBL" id="PKMF04000177">
    <property type="protein sequence ID" value="KAK7844963.1"/>
    <property type="molecule type" value="Genomic_DNA"/>
</dbReference>
<feature type="transmembrane region" description="Helical" evidence="9">
    <location>
        <begin position="20"/>
        <end position="44"/>
    </location>
</feature>
<name>A0AAW0L365_QUESU</name>
<dbReference type="Proteomes" id="UP000237347">
    <property type="component" value="Unassembled WGS sequence"/>
</dbReference>
<evidence type="ECO:0000256" key="1">
    <source>
        <dbReference type="ARBA" id="ARBA00004141"/>
    </source>
</evidence>
<dbReference type="GO" id="GO:0008374">
    <property type="term" value="F:O-acyltransferase activity"/>
    <property type="evidence" value="ECO:0007669"/>
    <property type="project" value="InterPro"/>
</dbReference>
<evidence type="ECO:0000256" key="7">
    <source>
        <dbReference type="ARBA" id="ARBA00023136"/>
    </source>
</evidence>
<protein>
    <submittedName>
        <fullName evidence="11">Acyl-coa--sterol o-acyltransferase 1</fullName>
    </submittedName>
</protein>
<comment type="subcellular location">
    <subcellularLocation>
        <location evidence="1">Membrane</location>
        <topology evidence="1">Multi-pass membrane protein</topology>
    </subcellularLocation>
</comment>
<keyword evidence="3" id="KW-0808">Transferase</keyword>
<gene>
    <name evidence="11" type="primary">ASAT1_0</name>
    <name evidence="11" type="ORF">CFP56_010185</name>
</gene>
<keyword evidence="7 9" id="KW-0472">Membrane</keyword>
<evidence type="ECO:0000256" key="5">
    <source>
        <dbReference type="ARBA" id="ARBA00022989"/>
    </source>
</evidence>
<dbReference type="PANTHER" id="PTHR31595:SF46">
    <property type="entry name" value="ACYL-COA--STEROL O-ACYLTRANSFERASE 1"/>
    <property type="match status" value="1"/>
</dbReference>
<feature type="transmembrane region" description="Helical" evidence="9">
    <location>
        <begin position="95"/>
        <end position="119"/>
    </location>
</feature>
<keyword evidence="4 9" id="KW-0812">Transmembrane</keyword>
<evidence type="ECO:0000256" key="9">
    <source>
        <dbReference type="SAM" id="Phobius"/>
    </source>
</evidence>
<reference evidence="11 12" key="1">
    <citation type="journal article" date="2018" name="Sci. Data">
        <title>The draft genome sequence of cork oak.</title>
        <authorList>
            <person name="Ramos A.M."/>
            <person name="Usie A."/>
            <person name="Barbosa P."/>
            <person name="Barros P.M."/>
            <person name="Capote T."/>
            <person name="Chaves I."/>
            <person name="Simoes F."/>
            <person name="Abreu I."/>
            <person name="Carrasquinho I."/>
            <person name="Faro C."/>
            <person name="Guimaraes J.B."/>
            <person name="Mendonca D."/>
            <person name="Nobrega F."/>
            <person name="Rodrigues L."/>
            <person name="Saibo N.J.M."/>
            <person name="Varela M.C."/>
            <person name="Egas C."/>
            <person name="Matos J."/>
            <person name="Miguel C.M."/>
            <person name="Oliveira M.M."/>
            <person name="Ricardo C.P."/>
            <person name="Goncalves S."/>
        </authorList>
    </citation>
    <scope>NUCLEOTIDE SEQUENCE [LARGE SCALE GENOMIC DNA]</scope>
    <source>
        <strain evidence="12">cv. HL8</strain>
    </source>
</reference>
<proteinExistence type="inferred from homology"/>
<keyword evidence="5 9" id="KW-1133">Transmembrane helix</keyword>
<evidence type="ECO:0000256" key="2">
    <source>
        <dbReference type="ARBA" id="ARBA00007282"/>
    </source>
</evidence>
<evidence type="ECO:0000256" key="8">
    <source>
        <dbReference type="ARBA" id="ARBA00023315"/>
    </source>
</evidence>
<evidence type="ECO:0000256" key="4">
    <source>
        <dbReference type="ARBA" id="ARBA00022692"/>
    </source>
</evidence>
<comment type="similarity">
    <text evidence="2">Belongs to the wax synthase family.</text>
</comment>
<keyword evidence="6" id="KW-0443">Lipid metabolism</keyword>
<dbReference type="GO" id="GO:0006629">
    <property type="term" value="P:lipid metabolic process"/>
    <property type="evidence" value="ECO:0007669"/>
    <property type="project" value="UniProtKB-KW"/>
</dbReference>
<keyword evidence="12" id="KW-1185">Reference proteome</keyword>
<dbReference type="GO" id="GO:0016020">
    <property type="term" value="C:membrane"/>
    <property type="evidence" value="ECO:0007669"/>
    <property type="project" value="UniProtKB-SubCell"/>
</dbReference>
<dbReference type="InterPro" id="IPR032805">
    <property type="entry name" value="Wax_synthase_dom"/>
</dbReference>
<dbReference type="Pfam" id="PF13813">
    <property type="entry name" value="MBOAT_2"/>
    <property type="match status" value="1"/>
</dbReference>
<comment type="caution">
    <text evidence="11">The sequence shown here is derived from an EMBL/GenBank/DDBJ whole genome shotgun (WGS) entry which is preliminary data.</text>
</comment>
<feature type="domain" description="Wax synthase" evidence="10">
    <location>
        <begin position="47"/>
        <end position="121"/>
    </location>
</feature>
<evidence type="ECO:0000256" key="6">
    <source>
        <dbReference type="ARBA" id="ARBA00023098"/>
    </source>
</evidence>
<sequence>MVIMFRVYDYGDQIHPKLILILYCFHIYFSLEIILAIVAALAQLELEPQFNEPYLSTSLQDFWGRRWIPMVTSILRVTIYNPTRRSMTHVVSHKWASLLAIFTTFVVSGLMHKLIFYYIGRLRPT</sequence>
<evidence type="ECO:0000259" key="10">
    <source>
        <dbReference type="Pfam" id="PF13813"/>
    </source>
</evidence>
<evidence type="ECO:0000313" key="11">
    <source>
        <dbReference type="EMBL" id="KAK7844963.1"/>
    </source>
</evidence>
<dbReference type="PANTHER" id="PTHR31595">
    <property type="entry name" value="LONG-CHAIN-ALCOHOL O-FATTY-ACYLTRANSFERASE 3-RELATED"/>
    <property type="match status" value="1"/>
</dbReference>
<evidence type="ECO:0000256" key="3">
    <source>
        <dbReference type="ARBA" id="ARBA00022679"/>
    </source>
</evidence>
<dbReference type="AlphaFoldDB" id="A0AAW0L365"/>
<dbReference type="InterPro" id="IPR044851">
    <property type="entry name" value="Wax_synthase"/>
</dbReference>
<evidence type="ECO:0000313" key="12">
    <source>
        <dbReference type="Proteomes" id="UP000237347"/>
    </source>
</evidence>
<organism evidence="11 12">
    <name type="scientific">Quercus suber</name>
    <name type="common">Cork oak</name>
    <dbReference type="NCBI Taxonomy" id="58331"/>
    <lineage>
        <taxon>Eukaryota</taxon>
        <taxon>Viridiplantae</taxon>
        <taxon>Streptophyta</taxon>
        <taxon>Embryophyta</taxon>
        <taxon>Tracheophyta</taxon>
        <taxon>Spermatophyta</taxon>
        <taxon>Magnoliopsida</taxon>
        <taxon>eudicotyledons</taxon>
        <taxon>Gunneridae</taxon>
        <taxon>Pentapetalae</taxon>
        <taxon>rosids</taxon>
        <taxon>fabids</taxon>
        <taxon>Fagales</taxon>
        <taxon>Fagaceae</taxon>
        <taxon>Quercus</taxon>
    </lineage>
</organism>